<proteinExistence type="predicted"/>
<feature type="compositionally biased region" description="Polar residues" evidence="1">
    <location>
        <begin position="396"/>
        <end position="407"/>
    </location>
</feature>
<evidence type="ECO:0000256" key="1">
    <source>
        <dbReference type="SAM" id="MobiDB-lite"/>
    </source>
</evidence>
<sequence length="418" mass="46015">MATAKTPAQKSAETRAYNKTVKEASGKRQAYEAANPERFQTIQDKPGAGRTTKQSYRLMGNTDKAPNVHGQMELAGPEGSDVWHGQHTMNPARDMMPVNKRWEDHTPAEQSRVLRSAAKFGVTPDSAHRALAAQVDRAYSHEGGHHDSFYSPAQDHTRDGSLSPRARLKTSAKENGVPFGVQAAANAITSPQNVFVRPDKVTGKAVYPNDEAASHAVQWAKSGKTGADYQYHPDYYVPREDKVEKTVTARNGKQFTQLEKKEGDTRAYPVNGYPRNHALAIDVTHKVLGGEKVSDAWKPTAGEKVSAYHNSWVDPHGSSQFWVSDTHSGGGAFAPHLEDKKGSGSQQAYMGIRGIHAFHDHVARNVMSERGLNSLTNMQSAQWSEEKRRRGDNHDASLNTYGKNGLNTEVHPGQQKLF</sequence>
<organism evidence="2">
    <name type="scientific">Streptomyces sp. NBC_01393</name>
    <dbReference type="NCBI Taxonomy" id="2903851"/>
    <lineage>
        <taxon>Bacteria</taxon>
        <taxon>Bacillati</taxon>
        <taxon>Actinomycetota</taxon>
        <taxon>Actinomycetes</taxon>
        <taxon>Kitasatosporales</taxon>
        <taxon>Streptomycetaceae</taxon>
        <taxon>Streptomyces</taxon>
    </lineage>
</organism>
<protein>
    <submittedName>
        <fullName evidence="2">Uncharacterized protein</fullName>
    </submittedName>
</protein>
<reference evidence="2" key="1">
    <citation type="submission" date="2022-10" db="EMBL/GenBank/DDBJ databases">
        <title>The complete genomes of actinobacterial strains from the NBC collection.</title>
        <authorList>
            <person name="Joergensen T.S."/>
            <person name="Alvarez Arevalo M."/>
            <person name="Sterndorff E.B."/>
            <person name="Faurdal D."/>
            <person name="Vuksanovic O."/>
            <person name="Mourched A.-S."/>
            <person name="Charusanti P."/>
            <person name="Shaw S."/>
            <person name="Blin K."/>
            <person name="Weber T."/>
        </authorList>
    </citation>
    <scope>NUCLEOTIDE SEQUENCE</scope>
    <source>
        <strain evidence="2">NBC_01393</strain>
    </source>
</reference>
<gene>
    <name evidence="2" type="ORF">OG699_37840</name>
</gene>
<feature type="region of interest" description="Disordered" evidence="1">
    <location>
        <begin position="377"/>
        <end position="418"/>
    </location>
</feature>
<feature type="compositionally biased region" description="Polar residues" evidence="1">
    <location>
        <begin position="1"/>
        <end position="11"/>
    </location>
</feature>
<accession>A0AAU3IA78</accession>
<dbReference type="EMBL" id="CP109546">
    <property type="protein sequence ID" value="WTZ13225.1"/>
    <property type="molecule type" value="Genomic_DNA"/>
</dbReference>
<evidence type="ECO:0000313" key="2">
    <source>
        <dbReference type="EMBL" id="WTZ13225.1"/>
    </source>
</evidence>
<feature type="compositionally biased region" description="Basic and acidic residues" evidence="1">
    <location>
        <begin position="20"/>
        <end position="30"/>
    </location>
</feature>
<name>A0AAU3IA78_9ACTN</name>
<dbReference type="AlphaFoldDB" id="A0AAU3IA78"/>
<feature type="compositionally biased region" description="Basic and acidic residues" evidence="1">
    <location>
        <begin position="384"/>
        <end position="395"/>
    </location>
</feature>
<feature type="region of interest" description="Disordered" evidence="1">
    <location>
        <begin position="1"/>
        <end position="30"/>
    </location>
</feature>
<feature type="region of interest" description="Disordered" evidence="1">
    <location>
        <begin position="142"/>
        <end position="162"/>
    </location>
</feature>